<reference evidence="2 3" key="1">
    <citation type="submission" date="2009-08" db="EMBL/GenBank/DDBJ databases">
        <title>The Genome Sequence of Spizellomyces punctatus strain DAOM BR117.</title>
        <authorList>
            <consortium name="The Broad Institute Genome Sequencing Platform"/>
            <person name="Russ C."/>
            <person name="Cuomo C."/>
            <person name="Shea T."/>
            <person name="Young S.K."/>
            <person name="Zeng Q."/>
            <person name="Koehrsen M."/>
            <person name="Haas B."/>
            <person name="Borodovsky M."/>
            <person name="Guigo R."/>
            <person name="Alvarado L."/>
            <person name="Berlin A."/>
            <person name="Bochicchio J."/>
            <person name="Borenstein D."/>
            <person name="Chapman S."/>
            <person name="Chen Z."/>
            <person name="Engels R."/>
            <person name="Freedman E."/>
            <person name="Gellesch M."/>
            <person name="Goldberg J."/>
            <person name="Griggs A."/>
            <person name="Gujja S."/>
            <person name="Heiman D."/>
            <person name="Hepburn T."/>
            <person name="Howarth C."/>
            <person name="Jen D."/>
            <person name="Larson L."/>
            <person name="Lewis B."/>
            <person name="Mehta T."/>
            <person name="Park D."/>
            <person name="Pearson M."/>
            <person name="Roberts A."/>
            <person name="Saif S."/>
            <person name="Shenoy N."/>
            <person name="Sisk P."/>
            <person name="Stolte C."/>
            <person name="Sykes S."/>
            <person name="Thomson T."/>
            <person name="Walk T."/>
            <person name="White J."/>
            <person name="Yandava C."/>
            <person name="Burger G."/>
            <person name="Gray M.W."/>
            <person name="Holland P.W.H."/>
            <person name="King N."/>
            <person name="Lang F.B.F."/>
            <person name="Roger A.J."/>
            <person name="Ruiz-Trillo I."/>
            <person name="Lander E."/>
            <person name="Nusbaum C."/>
        </authorList>
    </citation>
    <scope>NUCLEOTIDE SEQUENCE [LARGE SCALE GENOMIC DNA]</scope>
    <source>
        <strain evidence="2 3">DAOM BR117</strain>
    </source>
</reference>
<evidence type="ECO:0000256" key="1">
    <source>
        <dbReference type="SAM" id="MobiDB-lite"/>
    </source>
</evidence>
<gene>
    <name evidence="2" type="ORF">SPPG_08959</name>
</gene>
<dbReference type="InParanoid" id="A0A0L0HNR7"/>
<dbReference type="GeneID" id="27692084"/>
<feature type="compositionally biased region" description="Polar residues" evidence="1">
    <location>
        <begin position="165"/>
        <end position="174"/>
    </location>
</feature>
<feature type="region of interest" description="Disordered" evidence="1">
    <location>
        <begin position="121"/>
        <end position="174"/>
    </location>
</feature>
<organism evidence="2 3">
    <name type="scientific">Spizellomyces punctatus (strain DAOM BR117)</name>
    <dbReference type="NCBI Taxonomy" id="645134"/>
    <lineage>
        <taxon>Eukaryota</taxon>
        <taxon>Fungi</taxon>
        <taxon>Fungi incertae sedis</taxon>
        <taxon>Chytridiomycota</taxon>
        <taxon>Chytridiomycota incertae sedis</taxon>
        <taxon>Chytridiomycetes</taxon>
        <taxon>Spizellomycetales</taxon>
        <taxon>Spizellomycetaceae</taxon>
        <taxon>Spizellomyces</taxon>
    </lineage>
</organism>
<dbReference type="VEuPathDB" id="FungiDB:SPPG_08959"/>
<dbReference type="AlphaFoldDB" id="A0A0L0HNR7"/>
<name>A0A0L0HNR7_SPIPD</name>
<evidence type="ECO:0000313" key="3">
    <source>
        <dbReference type="Proteomes" id="UP000053201"/>
    </source>
</evidence>
<dbReference type="Proteomes" id="UP000053201">
    <property type="component" value="Unassembled WGS sequence"/>
</dbReference>
<protein>
    <submittedName>
        <fullName evidence="2">Uncharacterized protein</fullName>
    </submittedName>
</protein>
<dbReference type="OrthoDB" id="10413680at2759"/>
<evidence type="ECO:0000313" key="2">
    <source>
        <dbReference type="EMBL" id="KND02698.1"/>
    </source>
</evidence>
<accession>A0A0L0HNR7</accession>
<sequence length="174" mass="19217">MSLHRTEALVPYRACLLPVHQGSVRAGTCNVKTKRLRWEPHPSVQGVAPSAKCSVKHDKDYVFNSIVTSLMEHLVVFPEEASANKATVKLEILCNVQLTGSVPIRRSPYLSLYLEIKSPITRSSRSRSSGRSRQPPQLQQQMPAGGTTWVDPTPYNGPQLPTVPSPAQTRQGSY</sequence>
<dbReference type="RefSeq" id="XP_016610737.1">
    <property type="nucleotide sequence ID" value="XM_016757109.1"/>
</dbReference>
<dbReference type="EMBL" id="KQ257452">
    <property type="protein sequence ID" value="KND02698.1"/>
    <property type="molecule type" value="Genomic_DNA"/>
</dbReference>
<keyword evidence="3" id="KW-1185">Reference proteome</keyword>
<proteinExistence type="predicted"/>
<feature type="compositionally biased region" description="Low complexity" evidence="1">
    <location>
        <begin position="131"/>
        <end position="141"/>
    </location>
</feature>